<feature type="region of interest" description="Disordered" evidence="1">
    <location>
        <begin position="150"/>
        <end position="180"/>
    </location>
</feature>
<gene>
    <name evidence="2" type="ORF">PVAP13_6KG082035</name>
</gene>
<comment type="caution">
    <text evidence="2">The sequence shown here is derived from an EMBL/GenBank/DDBJ whole genome shotgun (WGS) entry which is preliminary data.</text>
</comment>
<organism evidence="2 3">
    <name type="scientific">Panicum virgatum</name>
    <name type="common">Blackwell switchgrass</name>
    <dbReference type="NCBI Taxonomy" id="38727"/>
    <lineage>
        <taxon>Eukaryota</taxon>
        <taxon>Viridiplantae</taxon>
        <taxon>Streptophyta</taxon>
        <taxon>Embryophyta</taxon>
        <taxon>Tracheophyta</taxon>
        <taxon>Spermatophyta</taxon>
        <taxon>Magnoliopsida</taxon>
        <taxon>Liliopsida</taxon>
        <taxon>Poales</taxon>
        <taxon>Poaceae</taxon>
        <taxon>PACMAD clade</taxon>
        <taxon>Panicoideae</taxon>
        <taxon>Panicodae</taxon>
        <taxon>Paniceae</taxon>
        <taxon>Panicinae</taxon>
        <taxon>Panicum</taxon>
        <taxon>Panicum sect. Hiantes</taxon>
    </lineage>
</organism>
<name>A0A8T0R853_PANVG</name>
<evidence type="ECO:0000256" key="1">
    <source>
        <dbReference type="SAM" id="MobiDB-lite"/>
    </source>
</evidence>
<feature type="region of interest" description="Disordered" evidence="1">
    <location>
        <begin position="1"/>
        <end position="39"/>
    </location>
</feature>
<proteinExistence type="predicted"/>
<reference evidence="2" key="1">
    <citation type="submission" date="2020-05" db="EMBL/GenBank/DDBJ databases">
        <title>WGS assembly of Panicum virgatum.</title>
        <authorList>
            <person name="Lovell J.T."/>
            <person name="Jenkins J."/>
            <person name="Shu S."/>
            <person name="Juenger T.E."/>
            <person name="Schmutz J."/>
        </authorList>
    </citation>
    <scope>NUCLEOTIDE SEQUENCE</scope>
    <source>
        <strain evidence="2">AP13</strain>
    </source>
</reference>
<dbReference type="Proteomes" id="UP000823388">
    <property type="component" value="Chromosome 6K"/>
</dbReference>
<dbReference type="EMBL" id="CM029047">
    <property type="protein sequence ID" value="KAG2581962.1"/>
    <property type="molecule type" value="Genomic_DNA"/>
</dbReference>
<evidence type="ECO:0000313" key="2">
    <source>
        <dbReference type="EMBL" id="KAG2581962.1"/>
    </source>
</evidence>
<sequence>MVSDGAVRGAAKGAGRIRRRRRRGDVSMGAPADFSDNTDSATVSYLSPMPDPLELELCAGEGPLAWVDPMLEELVASLVLTAGPPAVECSSPPPPGASHGVDALLGDSHSPAKGAHWTMDLPPLSPVQEGQPGAAVAMTDVEAATNVANRTPPQMSSADEPVRDTISGPELARPTSSSRCNVTVARGTREALLQLLPEASSPVKEVVANFAHDVCTEAPPPVLVASPPRRRSRQQPQDFTIRRNERLAQKSHHRATKLAVQAQNVMVRKLGLTSDTHPPDASSFQQFEEVFSSSLTVLHCEALDALLPVGMGTLATGV</sequence>
<evidence type="ECO:0000313" key="3">
    <source>
        <dbReference type="Proteomes" id="UP000823388"/>
    </source>
</evidence>
<keyword evidence="3" id="KW-1185">Reference proteome</keyword>
<accession>A0A8T0R853</accession>
<dbReference type="AlphaFoldDB" id="A0A8T0R853"/>
<protein>
    <submittedName>
        <fullName evidence="2">Uncharacterized protein</fullName>
    </submittedName>
</protein>
<feature type="compositionally biased region" description="Low complexity" evidence="1">
    <location>
        <begin position="1"/>
        <end position="14"/>
    </location>
</feature>